<sequence>MNVKSLTSTPPYGSGEHRSLARFLTLLAVLVTAYSIWLLTFWPGVLGEDSVAILQEVQNPEAFRSGKTVVWYYFVKLLYGTTGHVEAPITAALALCAVMFARMLAWYWDQGLYKTLWFALLAIAMAPHMIYFMGTLYPDGLFAVASAALLFEVWLCVQRRSASAGSLLMMAVALPFAAFARPNGWVFLAPLAIATLWLDARSRRWTLFIAMAWSAVVFGGNRLHKSTTQETQFPLAAFETAGFLQKRAMNELWALYPHMNDPWVLQTPKVSAATIEALSHRGPLEKIQQYRDPAYWDMLVFHPNGPQIGALSDADKQTVVKEFWTYNLWQNLPDFMGSRVNVFLTAALAQGGFPALSYATNVLPRVSSQSTYRLWQWSTLESWLRKVHAKSYAWRWLLWTPWLGFGLLLWALTRGLRRAEAGLLLVSVPMLIQWGGVFVFSIAGEYRYLLPFFTLPLVLLPALATRSKPAVL</sequence>
<dbReference type="OrthoDB" id="9767863at2"/>
<dbReference type="STRING" id="80878.RP29_06960"/>
<evidence type="ECO:0000256" key="1">
    <source>
        <dbReference type="SAM" id="Phobius"/>
    </source>
</evidence>
<keyword evidence="1" id="KW-0472">Membrane</keyword>
<feature type="transmembrane region" description="Helical" evidence="1">
    <location>
        <begin position="448"/>
        <end position="465"/>
    </location>
</feature>
<feature type="transmembrane region" description="Helical" evidence="1">
    <location>
        <begin position="169"/>
        <end position="193"/>
    </location>
</feature>
<dbReference type="AlphaFoldDB" id="A0A0D7K9U5"/>
<accession>A0A0D7K9U5</accession>
<keyword evidence="3" id="KW-1185">Reference proteome</keyword>
<feature type="transmembrane region" description="Helical" evidence="1">
    <location>
        <begin position="423"/>
        <end position="442"/>
    </location>
</feature>
<evidence type="ECO:0008006" key="4">
    <source>
        <dbReference type="Google" id="ProtNLM"/>
    </source>
</evidence>
<organism evidence="2 3">
    <name type="scientific">Acidovorax temperans</name>
    <dbReference type="NCBI Taxonomy" id="80878"/>
    <lineage>
        <taxon>Bacteria</taxon>
        <taxon>Pseudomonadati</taxon>
        <taxon>Pseudomonadota</taxon>
        <taxon>Betaproteobacteria</taxon>
        <taxon>Burkholderiales</taxon>
        <taxon>Comamonadaceae</taxon>
        <taxon>Acidovorax</taxon>
    </lineage>
</organism>
<name>A0A0D7K9U5_9BURK</name>
<keyword evidence="1" id="KW-1133">Transmembrane helix</keyword>
<feature type="transmembrane region" description="Helical" evidence="1">
    <location>
        <begin position="20"/>
        <end position="42"/>
    </location>
</feature>
<feature type="transmembrane region" description="Helical" evidence="1">
    <location>
        <begin position="392"/>
        <end position="411"/>
    </location>
</feature>
<feature type="transmembrane region" description="Helical" evidence="1">
    <location>
        <begin position="115"/>
        <end position="134"/>
    </location>
</feature>
<feature type="transmembrane region" description="Helical" evidence="1">
    <location>
        <begin position="87"/>
        <end position="108"/>
    </location>
</feature>
<dbReference type="PATRIC" id="fig|80878.5.peg.714"/>
<evidence type="ECO:0000313" key="3">
    <source>
        <dbReference type="Proteomes" id="UP000032566"/>
    </source>
</evidence>
<protein>
    <recommendedName>
        <fullName evidence="4">Glycosyltransferase RgtA/B/C/D-like domain-containing protein</fullName>
    </recommendedName>
</protein>
<comment type="caution">
    <text evidence="2">The sequence shown here is derived from an EMBL/GenBank/DDBJ whole genome shotgun (WGS) entry which is preliminary data.</text>
</comment>
<keyword evidence="1" id="KW-0812">Transmembrane</keyword>
<proteinExistence type="predicted"/>
<dbReference type="EMBL" id="JXYQ01000019">
    <property type="protein sequence ID" value="KJA11161.1"/>
    <property type="molecule type" value="Genomic_DNA"/>
</dbReference>
<reference evidence="2 3" key="1">
    <citation type="submission" date="2014-12" db="EMBL/GenBank/DDBJ databases">
        <title>Isolation of bacteria from lake water.</title>
        <authorList>
            <person name="Sheng K.-Y."/>
            <person name="Chin P.-S."/>
            <person name="Chan K.-G."/>
            <person name="Tan G.S."/>
        </authorList>
    </citation>
    <scope>NUCLEOTIDE SEQUENCE [LARGE SCALE GENOMIC DNA]</scope>
    <source>
        <strain evidence="2 3">KY4</strain>
    </source>
</reference>
<evidence type="ECO:0000313" key="2">
    <source>
        <dbReference type="EMBL" id="KJA11161.1"/>
    </source>
</evidence>
<gene>
    <name evidence="2" type="ORF">RP29_06960</name>
</gene>
<dbReference type="RefSeq" id="WP_044396970.1">
    <property type="nucleotide sequence ID" value="NZ_JXYQ01000019.1"/>
</dbReference>
<dbReference type="Proteomes" id="UP000032566">
    <property type="component" value="Unassembled WGS sequence"/>
</dbReference>